<dbReference type="InterPro" id="IPR012765">
    <property type="entry name" value="GGPPase"/>
</dbReference>
<evidence type="ECO:0000313" key="2">
    <source>
        <dbReference type="Proteomes" id="UP000635983"/>
    </source>
</evidence>
<dbReference type="NCBIfam" id="TIGR02399">
    <property type="entry name" value="salt_tol_Pase"/>
    <property type="match status" value="1"/>
</dbReference>
<name>A0A917PVX1_9PSED</name>
<comment type="caution">
    <text evidence="1">The sequence shown here is derived from an EMBL/GenBank/DDBJ whole genome shotgun (WGS) entry which is preliminary data.</text>
</comment>
<reference evidence="1" key="2">
    <citation type="submission" date="2020-09" db="EMBL/GenBank/DDBJ databases">
        <authorList>
            <person name="Sun Q."/>
            <person name="Ohkuma M."/>
        </authorList>
    </citation>
    <scope>NUCLEOTIDE SEQUENCE</scope>
    <source>
        <strain evidence="1">JCM 30078</strain>
    </source>
</reference>
<keyword evidence="2" id="KW-1185">Reference proteome</keyword>
<dbReference type="EMBL" id="BMPO01000004">
    <property type="protein sequence ID" value="GGJ94376.1"/>
    <property type="molecule type" value="Genomic_DNA"/>
</dbReference>
<gene>
    <name evidence="1" type="ORF">GCM10009304_20580</name>
</gene>
<reference evidence="1" key="1">
    <citation type="journal article" date="2014" name="Int. J. Syst. Evol. Microbiol.">
        <title>Complete genome sequence of Corynebacterium casei LMG S-19264T (=DSM 44701T), isolated from a smear-ripened cheese.</title>
        <authorList>
            <consortium name="US DOE Joint Genome Institute (JGI-PGF)"/>
            <person name="Walter F."/>
            <person name="Albersmeier A."/>
            <person name="Kalinowski J."/>
            <person name="Ruckert C."/>
        </authorList>
    </citation>
    <scope>NUCLEOTIDE SEQUENCE</scope>
    <source>
        <strain evidence="1">JCM 30078</strain>
    </source>
</reference>
<evidence type="ECO:0000313" key="1">
    <source>
        <dbReference type="EMBL" id="GGJ94376.1"/>
    </source>
</evidence>
<proteinExistence type="predicted"/>
<protein>
    <submittedName>
        <fullName evidence="1">Glucosylglycerolphosphate phosphatase</fullName>
    </submittedName>
</protein>
<dbReference type="Pfam" id="PF09506">
    <property type="entry name" value="Salt_tol_Pase"/>
    <property type="match status" value="1"/>
</dbReference>
<organism evidence="1 2">
    <name type="scientific">Pseudomonas matsuisoli</name>
    <dbReference type="NCBI Taxonomy" id="1515666"/>
    <lineage>
        <taxon>Bacteria</taxon>
        <taxon>Pseudomonadati</taxon>
        <taxon>Pseudomonadota</taxon>
        <taxon>Gammaproteobacteria</taxon>
        <taxon>Pseudomonadales</taxon>
        <taxon>Pseudomonadaceae</taxon>
        <taxon>Pseudomonas</taxon>
    </lineage>
</organism>
<dbReference type="AlphaFoldDB" id="A0A917PVX1"/>
<dbReference type="Proteomes" id="UP000635983">
    <property type="component" value="Unassembled WGS sequence"/>
</dbReference>
<dbReference type="GO" id="GO:0050530">
    <property type="term" value="F:glucosylglycerol 3-phosphatase activity"/>
    <property type="evidence" value="ECO:0007669"/>
    <property type="project" value="InterPro"/>
</dbReference>
<sequence>MPTLNIRHLRDHPATMPRMKTPIRPFSLDHTELLDALAATENLLIIQDLDGVCMDLVRDPLTRTLDRRYIDAANRLAGHFYVLTNGEHIGSRGVNGIIERAFSAPEHPRDQGFYLPGLAAGGVQLQDSHGHVSHPGVSDAELAFLEVLPVRFAEHLRAALRACGATCDEGEIDTLVEACVLDNLVSPTLNINACYQRLADSPERYRALQRNLETYMAGLLGEASARGLGDAFFVHYAPNLGRDEHGNERLRPAGDNDAGTTDFQFMLKGAIKEVGVLVILNHYYFQRTGRYPFGEHFNARQAPHELDALLALARERLDPAHMPRIVGVGDTVTSHATNVDGELCQLRGGSDRGFLTLVQQLGVAFDTENVILYIDSSGGEVRRPGIDAAHLSSYHAGEAVEPWAALTGISDSEDPLRLDAVFTGGHRQYVDFFAALAARRTQV</sequence>
<accession>A0A917PVX1</accession>